<evidence type="ECO:0000313" key="3">
    <source>
        <dbReference type="Proteomes" id="UP001292094"/>
    </source>
</evidence>
<organism evidence="2 3">
    <name type="scientific">Petrolisthes manimaculis</name>
    <dbReference type="NCBI Taxonomy" id="1843537"/>
    <lineage>
        <taxon>Eukaryota</taxon>
        <taxon>Metazoa</taxon>
        <taxon>Ecdysozoa</taxon>
        <taxon>Arthropoda</taxon>
        <taxon>Crustacea</taxon>
        <taxon>Multicrustacea</taxon>
        <taxon>Malacostraca</taxon>
        <taxon>Eumalacostraca</taxon>
        <taxon>Eucarida</taxon>
        <taxon>Decapoda</taxon>
        <taxon>Pleocyemata</taxon>
        <taxon>Anomura</taxon>
        <taxon>Galatheoidea</taxon>
        <taxon>Porcellanidae</taxon>
        <taxon>Petrolisthes</taxon>
    </lineage>
</organism>
<protein>
    <submittedName>
        <fullName evidence="2">Uncharacterized protein</fullName>
    </submittedName>
</protein>
<evidence type="ECO:0000256" key="1">
    <source>
        <dbReference type="SAM" id="MobiDB-lite"/>
    </source>
</evidence>
<comment type="caution">
    <text evidence="2">The sequence shown here is derived from an EMBL/GenBank/DDBJ whole genome shotgun (WGS) entry which is preliminary data.</text>
</comment>
<keyword evidence="3" id="KW-1185">Reference proteome</keyword>
<evidence type="ECO:0000313" key="2">
    <source>
        <dbReference type="EMBL" id="KAK4309994.1"/>
    </source>
</evidence>
<gene>
    <name evidence="2" type="ORF">Pmani_018417</name>
</gene>
<feature type="region of interest" description="Disordered" evidence="1">
    <location>
        <begin position="1"/>
        <end position="23"/>
    </location>
</feature>
<accession>A0AAE1U8T2</accession>
<dbReference type="Proteomes" id="UP001292094">
    <property type="component" value="Unassembled WGS sequence"/>
</dbReference>
<sequence>MTGGRGRSGGKDRKKGKPAGWLPVAAPRGWVEDTLMIAQILRFRLQHPVKMRAAGVARIDGAHTRLDVVEYSHQHTPGISLNHIIFSEAKISSSGAAGEVDKQSSGSGGSGGGGGGNVGVMWCGAVVSEIAVLLAEMAWFGSRVWLCGEDVSERGHRNPCRLARPQL</sequence>
<dbReference type="EMBL" id="JAWZYT010001688">
    <property type="protein sequence ID" value="KAK4309994.1"/>
    <property type="molecule type" value="Genomic_DNA"/>
</dbReference>
<name>A0AAE1U8T2_9EUCA</name>
<reference evidence="2" key="1">
    <citation type="submission" date="2023-11" db="EMBL/GenBank/DDBJ databases">
        <title>Genome assemblies of two species of porcelain crab, Petrolisthes cinctipes and Petrolisthes manimaculis (Anomura: Porcellanidae).</title>
        <authorList>
            <person name="Angst P."/>
        </authorList>
    </citation>
    <scope>NUCLEOTIDE SEQUENCE</scope>
    <source>
        <strain evidence="2">PB745_02</strain>
        <tissue evidence="2">Gill</tissue>
    </source>
</reference>
<dbReference type="AlphaFoldDB" id="A0AAE1U8T2"/>
<proteinExistence type="predicted"/>